<dbReference type="InterPro" id="IPR011990">
    <property type="entry name" value="TPR-like_helical_dom_sf"/>
</dbReference>
<evidence type="ECO:0000256" key="2">
    <source>
        <dbReference type="ARBA" id="ARBA00022803"/>
    </source>
</evidence>
<feature type="repeat" description="TPR" evidence="3">
    <location>
        <begin position="280"/>
        <end position="313"/>
    </location>
</feature>
<dbReference type="AlphaFoldDB" id="A0A2V2MV75"/>
<dbReference type="Gene3D" id="1.25.40.10">
    <property type="entry name" value="Tetratricopeptide repeat domain"/>
    <property type="match status" value="3"/>
</dbReference>
<reference evidence="4 5" key="1">
    <citation type="submission" date="2018-05" db="EMBL/GenBank/DDBJ databases">
        <title>Draft genome of Methanospirillum stamsii Pt1.</title>
        <authorList>
            <person name="Dueholm M.S."/>
            <person name="Nielsen P.H."/>
            <person name="Bakmann L.F."/>
            <person name="Otzen D.E."/>
        </authorList>
    </citation>
    <scope>NUCLEOTIDE SEQUENCE [LARGE SCALE GENOMIC DNA]</scope>
    <source>
        <strain evidence="4 5">Pt1</strain>
    </source>
</reference>
<dbReference type="PANTHER" id="PTHR44943:SF8">
    <property type="entry name" value="TPR REPEAT-CONTAINING PROTEIN MJ0263"/>
    <property type="match status" value="1"/>
</dbReference>
<dbReference type="Pfam" id="PF07719">
    <property type="entry name" value="TPR_2"/>
    <property type="match status" value="1"/>
</dbReference>
<keyword evidence="1" id="KW-0677">Repeat</keyword>
<evidence type="ECO:0000313" key="5">
    <source>
        <dbReference type="Proteomes" id="UP000245934"/>
    </source>
</evidence>
<evidence type="ECO:0000256" key="3">
    <source>
        <dbReference type="PROSITE-ProRule" id="PRU00339"/>
    </source>
</evidence>
<keyword evidence="5" id="KW-1185">Reference proteome</keyword>
<dbReference type="PANTHER" id="PTHR44943">
    <property type="entry name" value="CELLULOSE SYNTHASE OPERON PROTEIN C"/>
    <property type="match status" value="1"/>
</dbReference>
<accession>A0A2V2MV75</accession>
<evidence type="ECO:0000256" key="1">
    <source>
        <dbReference type="ARBA" id="ARBA00022737"/>
    </source>
</evidence>
<proteinExistence type="predicted"/>
<evidence type="ECO:0000313" key="4">
    <source>
        <dbReference type="EMBL" id="PWR71812.1"/>
    </source>
</evidence>
<name>A0A2V2MV75_9EURY</name>
<dbReference type="RefSeq" id="WP_109941582.1">
    <property type="nucleotide sequence ID" value="NZ_CP176366.1"/>
</dbReference>
<dbReference type="Pfam" id="PF13181">
    <property type="entry name" value="TPR_8"/>
    <property type="match status" value="3"/>
</dbReference>
<dbReference type="EMBL" id="QGMZ01000029">
    <property type="protein sequence ID" value="PWR71812.1"/>
    <property type="molecule type" value="Genomic_DNA"/>
</dbReference>
<dbReference type="InterPro" id="IPR013105">
    <property type="entry name" value="TPR_2"/>
</dbReference>
<sequence>MVHMQTREKELIMLRAIHHAQQGEYDKAIACIQLIINDEPNDSTAWFNKGHTLRLAGRIEEADELLKNLHEEHPDRADICFELGLLAKVSENLNEAEDFFLKCIHLEPLSSEPRVELGSLFYKNQNFEKAKKYFADALVFDPGNISVMLHLGLIAQKLGKFEEAERWFYESSEHDSSDTETWYNLARLYEEQGRKSDEIACYDKLIALDPEQLVPWLKKGLCYLISDELTKSIACFRMATHLDSDSHLPYLLSGLVYSILDKNEEAVKSLETAVSLSDGPEVMLQYGRALGACEQYEKALQVFSDIIRSHPENRAAAEGYARSLYLLRRYDEVASFCLLQMELDPENPFWVTTYARVHGWHLGETDKAIVALQEGMNQIPGLQIPIVLSDLLVFSGRTKEARELLLSLESEHPQDCQVLSRLSSLLAQMKEFEQSIRYFDKLIEQQPHDSNLVYLAGQACEQSGDPDRALVLYTDAITKMPENPEIWLSRARVLMDLGFYQDAAFSAAQAADIRPDWYDAFLLKGMAEIHTEDYANARKSLTCATTLDRKNPEAWGYLGDALYLSGEKPAAKICYERALALDPEDTRFVVRYRACLEKLVLDRVTKEESILNENLK</sequence>
<dbReference type="GeneID" id="97610717"/>
<feature type="repeat" description="TPR" evidence="3">
    <location>
        <begin position="552"/>
        <end position="585"/>
    </location>
</feature>
<dbReference type="SMART" id="SM00028">
    <property type="entry name" value="TPR"/>
    <property type="match status" value="13"/>
</dbReference>
<feature type="repeat" description="TPR" evidence="3">
    <location>
        <begin position="416"/>
        <end position="449"/>
    </location>
</feature>
<protein>
    <submittedName>
        <fullName evidence="4">Uncharacterized protein</fullName>
    </submittedName>
</protein>
<dbReference type="Proteomes" id="UP000245934">
    <property type="component" value="Unassembled WGS sequence"/>
</dbReference>
<dbReference type="PROSITE" id="PS50005">
    <property type="entry name" value="TPR"/>
    <property type="match status" value="5"/>
</dbReference>
<dbReference type="InterPro" id="IPR019734">
    <property type="entry name" value="TPR_rpt"/>
</dbReference>
<dbReference type="Pfam" id="PF14559">
    <property type="entry name" value="TPR_19"/>
    <property type="match status" value="1"/>
</dbReference>
<dbReference type="Pfam" id="PF13432">
    <property type="entry name" value="TPR_16"/>
    <property type="match status" value="3"/>
</dbReference>
<feature type="repeat" description="TPR" evidence="3">
    <location>
        <begin position="111"/>
        <end position="144"/>
    </location>
</feature>
<dbReference type="OrthoDB" id="115601at2157"/>
<dbReference type="SUPFAM" id="SSF48452">
    <property type="entry name" value="TPR-like"/>
    <property type="match status" value="2"/>
</dbReference>
<comment type="caution">
    <text evidence="4">The sequence shown here is derived from an EMBL/GenBank/DDBJ whole genome shotgun (WGS) entry which is preliminary data.</text>
</comment>
<gene>
    <name evidence="4" type="ORF">DLD82_13105</name>
</gene>
<dbReference type="InterPro" id="IPR051685">
    <property type="entry name" value="Ycf3/AcsC/BcsC/TPR_MFPF"/>
</dbReference>
<organism evidence="4 5">
    <name type="scientific">Methanospirillum stamsii</name>
    <dbReference type="NCBI Taxonomy" id="1277351"/>
    <lineage>
        <taxon>Archaea</taxon>
        <taxon>Methanobacteriati</taxon>
        <taxon>Methanobacteriota</taxon>
        <taxon>Stenosarchaea group</taxon>
        <taxon>Methanomicrobia</taxon>
        <taxon>Methanomicrobiales</taxon>
        <taxon>Methanospirillaceae</taxon>
        <taxon>Methanospirillum</taxon>
    </lineage>
</organism>
<keyword evidence="2 3" id="KW-0802">TPR repeat</keyword>
<feature type="repeat" description="TPR" evidence="3">
    <location>
        <begin position="179"/>
        <end position="212"/>
    </location>
</feature>